<comment type="caution">
    <text evidence="3">The sequence shown here is derived from an EMBL/GenBank/DDBJ whole genome shotgun (WGS) entry which is preliminary data.</text>
</comment>
<evidence type="ECO:0000256" key="1">
    <source>
        <dbReference type="SAM" id="MobiDB-lite"/>
    </source>
</evidence>
<accession>A0A6A4CXK8</accession>
<evidence type="ECO:0000313" key="7">
    <source>
        <dbReference type="Proteomes" id="UP000486351"/>
    </source>
</evidence>
<feature type="region of interest" description="Disordered" evidence="1">
    <location>
        <begin position="1"/>
        <end position="39"/>
    </location>
</feature>
<dbReference type="Proteomes" id="UP000486351">
    <property type="component" value="Unassembled WGS sequence"/>
</dbReference>
<dbReference type="Proteomes" id="UP000437068">
    <property type="component" value="Unassembled WGS sequence"/>
</dbReference>
<dbReference type="EMBL" id="QXFY01000073">
    <property type="protein sequence ID" value="KAE9358589.1"/>
    <property type="molecule type" value="Genomic_DNA"/>
</dbReference>
<dbReference type="Proteomes" id="UP000433483">
    <property type="component" value="Unassembled WGS sequence"/>
</dbReference>
<evidence type="ECO:0000313" key="3">
    <source>
        <dbReference type="EMBL" id="KAE9298525.1"/>
    </source>
</evidence>
<organism evidence="3 6">
    <name type="scientific">Phytophthora fragariae</name>
    <dbReference type="NCBI Taxonomy" id="53985"/>
    <lineage>
        <taxon>Eukaryota</taxon>
        <taxon>Sar</taxon>
        <taxon>Stramenopiles</taxon>
        <taxon>Oomycota</taxon>
        <taxon>Peronosporomycetes</taxon>
        <taxon>Peronosporales</taxon>
        <taxon>Peronosporaceae</taxon>
        <taxon>Phytophthora</taxon>
    </lineage>
</organism>
<name>A0A6A4CXK8_9STRA</name>
<evidence type="ECO:0000313" key="6">
    <source>
        <dbReference type="Proteomes" id="UP000437068"/>
    </source>
</evidence>
<proteinExistence type="predicted"/>
<evidence type="ECO:0000313" key="5">
    <source>
        <dbReference type="Proteomes" id="UP000433483"/>
    </source>
</evidence>
<dbReference type="AlphaFoldDB" id="A0A6A4CXK8"/>
<dbReference type="EMBL" id="QXGE01001059">
    <property type="protein sequence ID" value="KAE9298525.1"/>
    <property type="molecule type" value="Genomic_DNA"/>
</dbReference>
<gene>
    <name evidence="3" type="ORF">PF001_g15896</name>
    <name evidence="2" type="ORF">PF005_g22842</name>
    <name evidence="4" type="ORF">PF008_g2619</name>
</gene>
<dbReference type="EMBL" id="QXGB01002102">
    <property type="protein sequence ID" value="KAE9181549.1"/>
    <property type="molecule type" value="Genomic_DNA"/>
</dbReference>
<reference evidence="5 6" key="1">
    <citation type="submission" date="2018-08" db="EMBL/GenBank/DDBJ databases">
        <title>Genomic investigation of the strawberry pathogen Phytophthora fragariae indicates pathogenicity is determined by transcriptional variation in three key races.</title>
        <authorList>
            <person name="Adams T.M."/>
            <person name="Armitage A.D."/>
            <person name="Sobczyk M.K."/>
            <person name="Bates H.J."/>
            <person name="Dunwell J.M."/>
            <person name="Nellist C.F."/>
            <person name="Harrison R.J."/>
        </authorList>
    </citation>
    <scope>NUCLEOTIDE SEQUENCE [LARGE SCALE GENOMIC DNA]</scope>
    <source>
        <strain evidence="3 6">A4</strain>
        <strain evidence="2 5">NOV-27</strain>
        <strain evidence="4 7">NOV-77</strain>
    </source>
</reference>
<evidence type="ECO:0000313" key="2">
    <source>
        <dbReference type="EMBL" id="KAE9181549.1"/>
    </source>
</evidence>
<protein>
    <submittedName>
        <fullName evidence="3">Uncharacterized protein</fullName>
    </submittedName>
</protein>
<keyword evidence="5" id="KW-1185">Reference proteome</keyword>
<sequence length="66" mass="7143">MYWRVPLEVDEKEEDAVGSKPPLSSPLRPTQSVAGARHGRQCQEEGSAGAQGQASHALLLCCFCCR</sequence>
<evidence type="ECO:0000313" key="4">
    <source>
        <dbReference type="EMBL" id="KAE9358589.1"/>
    </source>
</evidence>